<sequence length="86" mass="9549">MAKSTLICFALVFTLFAVMPIAESRPLVEPTDPICQKIYAVQEGETSSGIIQRFKLDENHFLELNPNITCASIFVGQWVCTEGQVV</sequence>
<dbReference type="EMBL" id="CM039439">
    <property type="protein sequence ID" value="KAI4297487.1"/>
    <property type="molecule type" value="Genomic_DNA"/>
</dbReference>
<name>A0ACB9KJZ5_BAUVA</name>
<evidence type="ECO:0000313" key="2">
    <source>
        <dbReference type="Proteomes" id="UP000828941"/>
    </source>
</evidence>
<evidence type="ECO:0000313" key="1">
    <source>
        <dbReference type="EMBL" id="KAI4297487.1"/>
    </source>
</evidence>
<organism evidence="1 2">
    <name type="scientific">Bauhinia variegata</name>
    <name type="common">Purple orchid tree</name>
    <name type="synonym">Phanera variegata</name>
    <dbReference type="NCBI Taxonomy" id="167791"/>
    <lineage>
        <taxon>Eukaryota</taxon>
        <taxon>Viridiplantae</taxon>
        <taxon>Streptophyta</taxon>
        <taxon>Embryophyta</taxon>
        <taxon>Tracheophyta</taxon>
        <taxon>Spermatophyta</taxon>
        <taxon>Magnoliopsida</taxon>
        <taxon>eudicotyledons</taxon>
        <taxon>Gunneridae</taxon>
        <taxon>Pentapetalae</taxon>
        <taxon>rosids</taxon>
        <taxon>fabids</taxon>
        <taxon>Fabales</taxon>
        <taxon>Fabaceae</taxon>
        <taxon>Cercidoideae</taxon>
        <taxon>Cercideae</taxon>
        <taxon>Bauhiniinae</taxon>
        <taxon>Bauhinia</taxon>
    </lineage>
</organism>
<accession>A0ACB9KJZ5</accession>
<dbReference type="Proteomes" id="UP000828941">
    <property type="component" value="Chromosome 14"/>
</dbReference>
<keyword evidence="2" id="KW-1185">Reference proteome</keyword>
<proteinExistence type="predicted"/>
<gene>
    <name evidence="1" type="ORF">L6164_037376</name>
</gene>
<reference evidence="1 2" key="1">
    <citation type="journal article" date="2022" name="DNA Res.">
        <title>Chromosomal-level genome assembly of the orchid tree Bauhinia variegata (Leguminosae; Cercidoideae) supports the allotetraploid origin hypothesis of Bauhinia.</title>
        <authorList>
            <person name="Zhong Y."/>
            <person name="Chen Y."/>
            <person name="Zheng D."/>
            <person name="Pang J."/>
            <person name="Liu Y."/>
            <person name="Luo S."/>
            <person name="Meng S."/>
            <person name="Qian L."/>
            <person name="Wei D."/>
            <person name="Dai S."/>
            <person name="Zhou R."/>
        </authorList>
    </citation>
    <scope>NUCLEOTIDE SEQUENCE [LARGE SCALE GENOMIC DNA]</scope>
    <source>
        <strain evidence="1">BV-YZ2020</strain>
    </source>
</reference>
<comment type="caution">
    <text evidence="1">The sequence shown here is derived from an EMBL/GenBank/DDBJ whole genome shotgun (WGS) entry which is preliminary data.</text>
</comment>
<protein>
    <submittedName>
        <fullName evidence="1">Uncharacterized protein</fullName>
    </submittedName>
</protein>